<sequence>MGIRLPSMIVGAKRVLKRKSFVVKEPDVPKKGYIAVYVGKCQKKRFVVPVMYINHPSFGDLLNRAEAEFGFYHPMGGLTIPCEEGAFIDLTSQLPTS</sequence>
<dbReference type="Proteomes" id="UP001159364">
    <property type="component" value="Linkage Group LG04"/>
</dbReference>
<protein>
    <recommendedName>
        <fullName evidence="4">Small auxin up regulated protein</fullName>
    </recommendedName>
</protein>
<evidence type="ECO:0000313" key="2">
    <source>
        <dbReference type="EMBL" id="KAJ8767576.1"/>
    </source>
</evidence>
<organism evidence="2 3">
    <name type="scientific">Erythroxylum novogranatense</name>
    <dbReference type="NCBI Taxonomy" id="1862640"/>
    <lineage>
        <taxon>Eukaryota</taxon>
        <taxon>Viridiplantae</taxon>
        <taxon>Streptophyta</taxon>
        <taxon>Embryophyta</taxon>
        <taxon>Tracheophyta</taxon>
        <taxon>Spermatophyta</taxon>
        <taxon>Magnoliopsida</taxon>
        <taxon>eudicotyledons</taxon>
        <taxon>Gunneridae</taxon>
        <taxon>Pentapetalae</taxon>
        <taxon>rosids</taxon>
        <taxon>fabids</taxon>
        <taxon>Malpighiales</taxon>
        <taxon>Erythroxylaceae</taxon>
        <taxon>Erythroxylum</taxon>
    </lineage>
</organism>
<dbReference type="GO" id="GO:0009733">
    <property type="term" value="P:response to auxin"/>
    <property type="evidence" value="ECO:0007669"/>
    <property type="project" value="InterPro"/>
</dbReference>
<dbReference type="InterPro" id="IPR003676">
    <property type="entry name" value="SAUR_fam"/>
</dbReference>
<accession>A0AAV8TL06</accession>
<name>A0AAV8TL06_9ROSI</name>
<comment type="caution">
    <text evidence="2">The sequence shown here is derived from an EMBL/GenBank/DDBJ whole genome shotgun (WGS) entry which is preliminary data.</text>
</comment>
<evidence type="ECO:0008006" key="4">
    <source>
        <dbReference type="Google" id="ProtNLM"/>
    </source>
</evidence>
<dbReference type="PANTHER" id="PTHR31929">
    <property type="entry name" value="SAUR-LIKE AUXIN-RESPONSIVE PROTEIN FAMILY-RELATED"/>
    <property type="match status" value="1"/>
</dbReference>
<comment type="similarity">
    <text evidence="1">Belongs to the ARG7 family.</text>
</comment>
<evidence type="ECO:0000313" key="3">
    <source>
        <dbReference type="Proteomes" id="UP001159364"/>
    </source>
</evidence>
<reference evidence="2 3" key="1">
    <citation type="submission" date="2021-09" db="EMBL/GenBank/DDBJ databases">
        <title>Genomic insights and catalytic innovation underlie evolution of tropane alkaloids biosynthesis.</title>
        <authorList>
            <person name="Wang Y.-J."/>
            <person name="Tian T."/>
            <person name="Huang J.-P."/>
            <person name="Huang S.-X."/>
        </authorList>
    </citation>
    <scope>NUCLEOTIDE SEQUENCE [LARGE SCALE GENOMIC DNA]</scope>
    <source>
        <strain evidence="2">KIB-2018</strain>
        <tissue evidence="2">Leaf</tissue>
    </source>
</reference>
<proteinExistence type="inferred from homology"/>
<dbReference type="AlphaFoldDB" id="A0AAV8TL06"/>
<dbReference type="Pfam" id="PF02519">
    <property type="entry name" value="Auxin_inducible"/>
    <property type="match status" value="1"/>
</dbReference>
<evidence type="ECO:0000256" key="1">
    <source>
        <dbReference type="ARBA" id="ARBA00006974"/>
    </source>
</evidence>
<dbReference type="EMBL" id="JAIWQS010000004">
    <property type="protein sequence ID" value="KAJ8767576.1"/>
    <property type="molecule type" value="Genomic_DNA"/>
</dbReference>
<gene>
    <name evidence="2" type="ORF">K2173_017920</name>
</gene>
<keyword evidence="3" id="KW-1185">Reference proteome</keyword>